<dbReference type="Gene3D" id="3.40.50.300">
    <property type="entry name" value="P-loop containing nucleotide triphosphate hydrolases"/>
    <property type="match status" value="1"/>
</dbReference>
<dbReference type="InterPro" id="IPR011009">
    <property type="entry name" value="Kinase-like_dom_sf"/>
</dbReference>
<dbReference type="PANTHER" id="PTHR43883">
    <property type="entry name" value="SLR0207 PROTEIN"/>
    <property type="match status" value="1"/>
</dbReference>
<dbReference type="Gene3D" id="3.90.1200.10">
    <property type="match status" value="1"/>
</dbReference>
<dbReference type="SUPFAM" id="SSF52540">
    <property type="entry name" value="P-loop containing nucleoside triphosphate hydrolases"/>
    <property type="match status" value="1"/>
</dbReference>
<organism evidence="1 2">
    <name type="scientific">Roseospira goensis</name>
    <dbReference type="NCBI Taxonomy" id="391922"/>
    <lineage>
        <taxon>Bacteria</taxon>
        <taxon>Pseudomonadati</taxon>
        <taxon>Pseudomonadota</taxon>
        <taxon>Alphaproteobacteria</taxon>
        <taxon>Rhodospirillales</taxon>
        <taxon>Rhodospirillaceae</taxon>
        <taxon>Roseospira</taxon>
    </lineage>
</organism>
<dbReference type="SUPFAM" id="SSF56112">
    <property type="entry name" value="Protein kinase-like (PK-like)"/>
    <property type="match status" value="1"/>
</dbReference>
<evidence type="ECO:0008006" key="3">
    <source>
        <dbReference type="Google" id="ProtNLM"/>
    </source>
</evidence>
<dbReference type="InterPro" id="IPR052732">
    <property type="entry name" value="Cell-binding_unc_protein"/>
</dbReference>
<dbReference type="InterPro" id="IPR027417">
    <property type="entry name" value="P-loop_NTPase"/>
</dbReference>
<dbReference type="Pfam" id="PF13671">
    <property type="entry name" value="AAA_33"/>
    <property type="match status" value="1"/>
</dbReference>
<dbReference type="EMBL" id="JACIGI010000012">
    <property type="protein sequence ID" value="MBB4286039.1"/>
    <property type="molecule type" value="Genomic_DNA"/>
</dbReference>
<keyword evidence="2" id="KW-1185">Reference proteome</keyword>
<sequence length="512" mass="56299">MIPDQQRDTFAFLARPGSHGSDVGRVDQVHTHISAIFLAGDRAIKLKRAVRLPFVDFTDPQIRKRACEAEVALNGRCAPDLYLGVAAVTRDPEGRLALDGAGEPVDWVVLMRRFDEQSLFSRLLGRGELTRERATALARAIADYHAGAEVVRRDDNAARMIAVAQGNRRSMLDSVPEVLTREAVDTLTARTVAALNAHADLIDRRGREGWVRRCHGDLHLRNICLWNDRPTLFDAIEFNDTFAVIDTLYDLAFLLMDLDQRGFRRLASIIMNHVMEHEPDVEGLALLPVFLSMRAAIRAHISATMALGSDDPAHAQELRRRAHAYMDRAFAYLAPPPPRLVAVGGLSGSGKSRMARELAPLLGACPGALVSRSDVLRKRLAGVGPYETLGEGGYTPEMSRATYQALCEETAAALRQGHAAVADAVFARPEERAAIEAVAREVGVPFHGLWLEADPDVAARRIGTRRHNASEATVAVLERQRTYDLGPMTWSRVDSSGPRRTTLAEGRRLLGV</sequence>
<evidence type="ECO:0000313" key="1">
    <source>
        <dbReference type="EMBL" id="MBB4286039.1"/>
    </source>
</evidence>
<dbReference type="Proteomes" id="UP000555728">
    <property type="component" value="Unassembled WGS sequence"/>
</dbReference>
<dbReference type="PANTHER" id="PTHR43883:SF1">
    <property type="entry name" value="GLUCONOKINASE"/>
    <property type="match status" value="1"/>
</dbReference>
<evidence type="ECO:0000313" key="2">
    <source>
        <dbReference type="Proteomes" id="UP000555728"/>
    </source>
</evidence>
<protein>
    <recommendedName>
        <fullName evidence="3">Aminoglycoside phosphotransferase domain-containing protein</fullName>
    </recommendedName>
</protein>
<reference evidence="1 2" key="1">
    <citation type="submission" date="2020-08" db="EMBL/GenBank/DDBJ databases">
        <title>Genome sequencing of Purple Non-Sulfur Bacteria from various extreme environments.</title>
        <authorList>
            <person name="Mayer M."/>
        </authorList>
    </citation>
    <scope>NUCLEOTIDE SEQUENCE [LARGE SCALE GENOMIC DNA]</scope>
    <source>
        <strain evidence="1 2">JA135</strain>
    </source>
</reference>
<dbReference type="AlphaFoldDB" id="A0A7W6RZD2"/>
<comment type="caution">
    <text evidence="1">The sequence shown here is derived from an EMBL/GenBank/DDBJ whole genome shotgun (WGS) entry which is preliminary data.</text>
</comment>
<accession>A0A7W6RZD2</accession>
<proteinExistence type="predicted"/>
<name>A0A7W6RZD2_9PROT</name>
<gene>
    <name evidence="1" type="ORF">GGD88_001764</name>
</gene>